<evidence type="ECO:0000256" key="7">
    <source>
        <dbReference type="ARBA" id="ARBA00022840"/>
    </source>
</evidence>
<dbReference type="InterPro" id="IPR013563">
    <property type="entry name" value="Oligopep_ABC_C"/>
</dbReference>
<comment type="similarity">
    <text evidence="2">Belongs to the ABC transporter superfamily.</text>
</comment>
<evidence type="ECO:0000256" key="16">
    <source>
        <dbReference type="SAM" id="MobiDB-lite"/>
    </source>
</evidence>
<dbReference type="GO" id="GO:0005524">
    <property type="term" value="F:ATP binding"/>
    <property type="evidence" value="ECO:0007669"/>
    <property type="project" value="UniProtKB-KW"/>
</dbReference>
<dbReference type="SMART" id="SM00382">
    <property type="entry name" value="AAA"/>
    <property type="match status" value="1"/>
</dbReference>
<keyword evidence="6" id="KW-0547">Nucleotide-binding</keyword>
<dbReference type="Gene3D" id="3.40.50.300">
    <property type="entry name" value="P-loop containing nucleotide triphosphate hydrolases"/>
    <property type="match status" value="1"/>
</dbReference>
<dbReference type="Pfam" id="PF08352">
    <property type="entry name" value="oligo_HPY"/>
    <property type="match status" value="1"/>
</dbReference>
<protein>
    <recommendedName>
        <fullName evidence="14">Nickel import system ATP-binding protein NikD</fullName>
        <ecNumber evidence="13">7.2.2.11</ecNumber>
    </recommendedName>
</protein>
<dbReference type="Proteomes" id="UP001602013">
    <property type="component" value="Unassembled WGS sequence"/>
</dbReference>
<organism evidence="18 19">
    <name type="scientific">Microtetraspora malaysiensis</name>
    <dbReference type="NCBI Taxonomy" id="161358"/>
    <lineage>
        <taxon>Bacteria</taxon>
        <taxon>Bacillati</taxon>
        <taxon>Actinomycetota</taxon>
        <taxon>Actinomycetes</taxon>
        <taxon>Streptosporangiales</taxon>
        <taxon>Streptosporangiaceae</taxon>
        <taxon>Microtetraspora</taxon>
    </lineage>
</organism>
<sequence length="373" mass="39254">MTAPSRLRVDGLTVRFHLSGATVQAVTDARFEVRQGECLALVGESGCGKSVMAHALLGLLPGNAEVTGSAWLESGDGAPIGRSPLLAHSTDNLVPRSPAALAASGSLPPVDLVAAPEEVLARSVRGRRIGLVPQSPATHLTPVRTARSQLEEALRELGNPASADDLAARAGLRPADLDRYPHELSGGMAQRVANALALAGDPWLILADEPTSGLDRPLVDATMAELRRLADDGRAVLLITHDLRAAEQVADRVAVMYASRVVSVAPAAAFFAGPRHPYAAGLLDALPSRRFTPIPGRPPELTRLPDGCAFLPRCERASAACERVPELAELPEPPVPQGSGGRVAPVSDRQEVACHHPLEPLEHPLELDHNAAR</sequence>
<dbReference type="InterPro" id="IPR003593">
    <property type="entry name" value="AAA+_ATPase"/>
</dbReference>
<accession>A0ABW6T6G9</accession>
<gene>
    <name evidence="18" type="ORF">ACFYXI_39785</name>
</gene>
<keyword evidence="3" id="KW-0813">Transport</keyword>
<evidence type="ECO:0000256" key="5">
    <source>
        <dbReference type="ARBA" id="ARBA00022596"/>
    </source>
</evidence>
<evidence type="ECO:0000256" key="15">
    <source>
        <dbReference type="ARBA" id="ARBA00048610"/>
    </source>
</evidence>
<evidence type="ECO:0000256" key="6">
    <source>
        <dbReference type="ARBA" id="ARBA00022741"/>
    </source>
</evidence>
<dbReference type="InterPro" id="IPR003439">
    <property type="entry name" value="ABC_transporter-like_ATP-bd"/>
</dbReference>
<proteinExistence type="inferred from homology"/>
<evidence type="ECO:0000256" key="9">
    <source>
        <dbReference type="ARBA" id="ARBA00023065"/>
    </source>
</evidence>
<evidence type="ECO:0000259" key="17">
    <source>
        <dbReference type="PROSITE" id="PS50893"/>
    </source>
</evidence>
<name>A0ABW6T6G9_9ACTN</name>
<keyword evidence="8" id="KW-1278">Translocase</keyword>
<feature type="compositionally biased region" description="Basic and acidic residues" evidence="16">
    <location>
        <begin position="348"/>
        <end position="373"/>
    </location>
</feature>
<comment type="subcellular location">
    <subcellularLocation>
        <location evidence="1">Cell membrane</location>
        <topology evidence="1">Peripheral membrane protein</topology>
    </subcellularLocation>
</comment>
<dbReference type="PANTHER" id="PTHR43297:SF13">
    <property type="entry name" value="NICKEL ABC TRANSPORTER, ATP-BINDING PROTEIN"/>
    <property type="match status" value="1"/>
</dbReference>
<dbReference type="InterPro" id="IPR050388">
    <property type="entry name" value="ABC_Ni/Peptide_Import"/>
</dbReference>
<dbReference type="SUPFAM" id="SSF52540">
    <property type="entry name" value="P-loop containing nucleoside triphosphate hydrolases"/>
    <property type="match status" value="1"/>
</dbReference>
<dbReference type="Pfam" id="PF00005">
    <property type="entry name" value="ABC_tran"/>
    <property type="match status" value="1"/>
</dbReference>
<evidence type="ECO:0000313" key="19">
    <source>
        <dbReference type="Proteomes" id="UP001602013"/>
    </source>
</evidence>
<evidence type="ECO:0000256" key="11">
    <source>
        <dbReference type="ARBA" id="ARBA00023136"/>
    </source>
</evidence>
<dbReference type="RefSeq" id="WP_387417911.1">
    <property type="nucleotide sequence ID" value="NZ_JBIASD010000053.1"/>
</dbReference>
<evidence type="ECO:0000256" key="4">
    <source>
        <dbReference type="ARBA" id="ARBA00022475"/>
    </source>
</evidence>
<feature type="region of interest" description="Disordered" evidence="16">
    <location>
        <begin position="330"/>
        <end position="373"/>
    </location>
</feature>
<evidence type="ECO:0000256" key="1">
    <source>
        <dbReference type="ARBA" id="ARBA00004202"/>
    </source>
</evidence>
<keyword evidence="19" id="KW-1185">Reference proteome</keyword>
<comment type="caution">
    <text evidence="18">The sequence shown here is derived from an EMBL/GenBank/DDBJ whole genome shotgun (WGS) entry which is preliminary data.</text>
</comment>
<evidence type="ECO:0000256" key="12">
    <source>
        <dbReference type="ARBA" id="ARBA00038669"/>
    </source>
</evidence>
<keyword evidence="5" id="KW-0533">Nickel</keyword>
<keyword evidence="9" id="KW-0406">Ion transport</keyword>
<keyword evidence="7 18" id="KW-0067">ATP-binding</keyword>
<dbReference type="PROSITE" id="PS50893">
    <property type="entry name" value="ABC_TRANSPORTER_2"/>
    <property type="match status" value="1"/>
</dbReference>
<dbReference type="CDD" id="cd03257">
    <property type="entry name" value="ABC_NikE_OppD_transporters"/>
    <property type="match status" value="1"/>
</dbReference>
<dbReference type="PANTHER" id="PTHR43297">
    <property type="entry name" value="OLIGOPEPTIDE TRANSPORT ATP-BINDING PROTEIN APPD"/>
    <property type="match status" value="1"/>
</dbReference>
<keyword evidence="10" id="KW-0921">Nickel transport</keyword>
<comment type="catalytic activity">
    <reaction evidence="15">
        <text>Ni(2+)(out) + ATP + H2O = Ni(2+)(in) + ADP + phosphate + H(+)</text>
        <dbReference type="Rhea" id="RHEA:15557"/>
        <dbReference type="ChEBI" id="CHEBI:15377"/>
        <dbReference type="ChEBI" id="CHEBI:15378"/>
        <dbReference type="ChEBI" id="CHEBI:30616"/>
        <dbReference type="ChEBI" id="CHEBI:43474"/>
        <dbReference type="ChEBI" id="CHEBI:49786"/>
        <dbReference type="ChEBI" id="CHEBI:456216"/>
        <dbReference type="EC" id="7.2.2.11"/>
    </reaction>
    <physiologicalReaction direction="left-to-right" evidence="15">
        <dbReference type="Rhea" id="RHEA:15558"/>
    </physiologicalReaction>
</comment>
<keyword evidence="11" id="KW-0472">Membrane</keyword>
<comment type="subunit">
    <text evidence="12">The complex is composed of two ATP-binding proteins (NikD and NikE), two transmembrane proteins (NikB and NikC) and a solute-binding protein (NikA).</text>
</comment>
<dbReference type="NCBIfam" id="TIGR01727">
    <property type="entry name" value="oligo_HPY"/>
    <property type="match status" value="1"/>
</dbReference>
<evidence type="ECO:0000256" key="10">
    <source>
        <dbReference type="ARBA" id="ARBA00023112"/>
    </source>
</evidence>
<reference evidence="18 19" key="1">
    <citation type="submission" date="2024-10" db="EMBL/GenBank/DDBJ databases">
        <title>The Natural Products Discovery Center: Release of the First 8490 Sequenced Strains for Exploring Actinobacteria Biosynthetic Diversity.</title>
        <authorList>
            <person name="Kalkreuter E."/>
            <person name="Kautsar S.A."/>
            <person name="Yang D."/>
            <person name="Bader C.D."/>
            <person name="Teijaro C.N."/>
            <person name="Fluegel L."/>
            <person name="Davis C.M."/>
            <person name="Simpson J.R."/>
            <person name="Lauterbach L."/>
            <person name="Steele A.D."/>
            <person name="Gui C."/>
            <person name="Meng S."/>
            <person name="Li G."/>
            <person name="Viehrig K."/>
            <person name="Ye F."/>
            <person name="Su P."/>
            <person name="Kiefer A.F."/>
            <person name="Nichols A."/>
            <person name="Cepeda A.J."/>
            <person name="Yan W."/>
            <person name="Fan B."/>
            <person name="Jiang Y."/>
            <person name="Adhikari A."/>
            <person name="Zheng C.-J."/>
            <person name="Schuster L."/>
            <person name="Cowan T.M."/>
            <person name="Smanski M.J."/>
            <person name="Chevrette M.G."/>
            <person name="De Carvalho L.P.S."/>
            <person name="Shen B."/>
        </authorList>
    </citation>
    <scope>NUCLEOTIDE SEQUENCE [LARGE SCALE GENOMIC DNA]</scope>
    <source>
        <strain evidence="18 19">NPDC002173</strain>
    </source>
</reference>
<keyword evidence="4" id="KW-1003">Cell membrane</keyword>
<dbReference type="EC" id="7.2.2.11" evidence="13"/>
<evidence type="ECO:0000313" key="18">
    <source>
        <dbReference type="EMBL" id="MFF3671744.1"/>
    </source>
</evidence>
<dbReference type="InterPro" id="IPR027417">
    <property type="entry name" value="P-loop_NTPase"/>
</dbReference>
<evidence type="ECO:0000256" key="13">
    <source>
        <dbReference type="ARBA" id="ARBA00039098"/>
    </source>
</evidence>
<evidence type="ECO:0000256" key="8">
    <source>
        <dbReference type="ARBA" id="ARBA00022967"/>
    </source>
</evidence>
<evidence type="ECO:0000256" key="14">
    <source>
        <dbReference type="ARBA" id="ARBA00044143"/>
    </source>
</evidence>
<evidence type="ECO:0000256" key="3">
    <source>
        <dbReference type="ARBA" id="ARBA00022448"/>
    </source>
</evidence>
<feature type="domain" description="ABC transporter" evidence="17">
    <location>
        <begin position="7"/>
        <end position="283"/>
    </location>
</feature>
<dbReference type="EMBL" id="JBIASD010000053">
    <property type="protein sequence ID" value="MFF3671744.1"/>
    <property type="molecule type" value="Genomic_DNA"/>
</dbReference>
<evidence type="ECO:0000256" key="2">
    <source>
        <dbReference type="ARBA" id="ARBA00005417"/>
    </source>
</evidence>